<evidence type="ECO:0000259" key="5">
    <source>
        <dbReference type="PROSITE" id="PS50930"/>
    </source>
</evidence>
<dbReference type="Proteomes" id="UP000244910">
    <property type="component" value="Chromosome"/>
</dbReference>
<dbReference type="InterPro" id="IPR011006">
    <property type="entry name" value="CheY-like_superfamily"/>
</dbReference>
<dbReference type="KEGG" id="cdrk:B9W14_02410"/>
<feature type="domain" description="HTH LytTR-type" evidence="5">
    <location>
        <begin position="135"/>
        <end position="224"/>
    </location>
</feature>
<comment type="function">
    <text evidence="2">May play the central regulatory role in sporulation. It may be an element of the effector pathway responsible for the activation of sporulation genes in response to nutritional stress. Spo0A may act in concert with spo0H (a sigma factor) to control the expression of some genes that are critical to the sporulation process.</text>
</comment>
<dbReference type="Pfam" id="PF00072">
    <property type="entry name" value="Response_reg"/>
    <property type="match status" value="1"/>
</dbReference>
<dbReference type="Gene3D" id="2.40.50.1020">
    <property type="entry name" value="LytTr DNA-binding domain"/>
    <property type="match status" value="1"/>
</dbReference>
<evidence type="ECO:0000256" key="1">
    <source>
        <dbReference type="ARBA" id="ARBA00018672"/>
    </source>
</evidence>
<dbReference type="PANTHER" id="PTHR37299:SF1">
    <property type="entry name" value="STAGE 0 SPORULATION PROTEIN A HOMOLOG"/>
    <property type="match status" value="1"/>
</dbReference>
<evidence type="ECO:0000256" key="2">
    <source>
        <dbReference type="ARBA" id="ARBA00024867"/>
    </source>
</evidence>
<dbReference type="InterPro" id="IPR007492">
    <property type="entry name" value="LytTR_DNA-bd_dom"/>
</dbReference>
<feature type="modified residue" description="4-aspartylphosphate" evidence="3">
    <location>
        <position position="55"/>
    </location>
</feature>
<proteinExistence type="predicted"/>
<dbReference type="PROSITE" id="PS50930">
    <property type="entry name" value="HTH_LYTTR"/>
    <property type="match status" value="1"/>
</dbReference>
<dbReference type="SMART" id="SM00448">
    <property type="entry name" value="REC"/>
    <property type="match status" value="1"/>
</dbReference>
<evidence type="ECO:0000313" key="7">
    <source>
        <dbReference type="Proteomes" id="UP000244910"/>
    </source>
</evidence>
<dbReference type="GO" id="GO:0003677">
    <property type="term" value="F:DNA binding"/>
    <property type="evidence" value="ECO:0007669"/>
    <property type="project" value="UniProtKB-KW"/>
</dbReference>
<dbReference type="OrthoDB" id="9802383at2"/>
<gene>
    <name evidence="6" type="ORF">B9W14_02410</name>
</gene>
<name>A0A2U8DLR2_9CLOT</name>
<accession>A0A2U8DLR2</accession>
<dbReference type="GO" id="GO:0000156">
    <property type="term" value="F:phosphorelay response regulator activity"/>
    <property type="evidence" value="ECO:0007669"/>
    <property type="project" value="InterPro"/>
</dbReference>
<keyword evidence="6" id="KW-0238">DNA-binding</keyword>
<dbReference type="Gene3D" id="3.40.50.2300">
    <property type="match status" value="1"/>
</dbReference>
<evidence type="ECO:0000256" key="3">
    <source>
        <dbReference type="PROSITE-ProRule" id="PRU00169"/>
    </source>
</evidence>
<dbReference type="EMBL" id="CP020953">
    <property type="protein sequence ID" value="AWI03395.1"/>
    <property type="molecule type" value="Genomic_DNA"/>
</dbReference>
<organism evidence="6 7">
    <name type="scientific">Clostridium drakei</name>
    <dbReference type="NCBI Taxonomy" id="332101"/>
    <lineage>
        <taxon>Bacteria</taxon>
        <taxon>Bacillati</taxon>
        <taxon>Bacillota</taxon>
        <taxon>Clostridia</taxon>
        <taxon>Eubacteriales</taxon>
        <taxon>Clostridiaceae</taxon>
        <taxon>Clostridium</taxon>
    </lineage>
</organism>
<dbReference type="SMART" id="SM00850">
    <property type="entry name" value="LytTR"/>
    <property type="match status" value="1"/>
</dbReference>
<sequence>MKTMLNIAICDDEKSTRDYIKSLILSQKISCDVKEYISGKDLSKSKIKHDIIFLDIEMDNLDGITTAKKIRNNENEFCRSILIFVTGFDRYVYEAFDVHAFHYLLKPIDNSKFIEVFKNAVLEYKKSNEKSNKYILIKIGTTYKKVFLKEIYYVESNRRKVILYTQNDTKEYYAKMDDVESQLGSTFFRCHRGYIVNMAYIMEYDTSSITLENGIKLIISQHKYNDFVKNYIRYLKTEVI</sequence>
<dbReference type="PANTHER" id="PTHR37299">
    <property type="entry name" value="TRANSCRIPTIONAL REGULATOR-RELATED"/>
    <property type="match status" value="1"/>
</dbReference>
<dbReference type="SUPFAM" id="SSF52172">
    <property type="entry name" value="CheY-like"/>
    <property type="match status" value="1"/>
</dbReference>
<protein>
    <recommendedName>
        <fullName evidence="1">Stage 0 sporulation protein A homolog</fullName>
    </recommendedName>
</protein>
<reference evidence="7" key="1">
    <citation type="submission" date="2017-04" db="EMBL/GenBank/DDBJ databases">
        <authorList>
            <person name="Song Y."/>
            <person name="Cho B.-K."/>
        </authorList>
    </citation>
    <scope>NUCLEOTIDE SEQUENCE [LARGE SCALE GENOMIC DNA]</scope>
    <source>
        <strain evidence="7">SL1</strain>
    </source>
</reference>
<evidence type="ECO:0000259" key="4">
    <source>
        <dbReference type="PROSITE" id="PS50110"/>
    </source>
</evidence>
<dbReference type="RefSeq" id="WP_032078928.1">
    <property type="nucleotide sequence ID" value="NZ_CP020953.1"/>
</dbReference>
<dbReference type="PROSITE" id="PS50110">
    <property type="entry name" value="RESPONSE_REGULATORY"/>
    <property type="match status" value="1"/>
</dbReference>
<dbReference type="AlphaFoldDB" id="A0A2U8DLR2"/>
<keyword evidence="3" id="KW-0597">Phosphoprotein</keyword>
<evidence type="ECO:0000313" key="6">
    <source>
        <dbReference type="EMBL" id="AWI03395.1"/>
    </source>
</evidence>
<dbReference type="InterPro" id="IPR001789">
    <property type="entry name" value="Sig_transdc_resp-reg_receiver"/>
</dbReference>
<keyword evidence="7" id="KW-1185">Reference proteome</keyword>
<dbReference type="InterPro" id="IPR046947">
    <property type="entry name" value="LytR-like"/>
</dbReference>
<dbReference type="Pfam" id="PF04397">
    <property type="entry name" value="LytTR"/>
    <property type="match status" value="1"/>
</dbReference>
<feature type="domain" description="Response regulatory" evidence="4">
    <location>
        <begin position="6"/>
        <end position="121"/>
    </location>
</feature>